<keyword evidence="2" id="KW-1003">Cell membrane</keyword>
<evidence type="ECO:0000313" key="7">
    <source>
        <dbReference type="EMBL" id="UTF52074.1"/>
    </source>
</evidence>
<reference evidence="7" key="1">
    <citation type="submission" date="2022-06" db="EMBL/GenBank/DDBJ databases">
        <title>Diverse halophilic archaea isolated from saline environments.</title>
        <authorList>
            <person name="Cui H.-L."/>
        </authorList>
    </citation>
    <scope>NUCLEOTIDE SEQUENCE</scope>
    <source>
        <strain evidence="7">WLHS1</strain>
    </source>
</reference>
<evidence type="ECO:0000256" key="6">
    <source>
        <dbReference type="SAM" id="Phobius"/>
    </source>
</evidence>
<comment type="subcellular location">
    <subcellularLocation>
        <location evidence="1">Cell membrane</location>
        <topology evidence="1">Multi-pass membrane protein</topology>
    </subcellularLocation>
</comment>
<dbReference type="EMBL" id="CP100355">
    <property type="protein sequence ID" value="UTF52074.1"/>
    <property type="molecule type" value="Genomic_DNA"/>
</dbReference>
<keyword evidence="3 6" id="KW-0812">Transmembrane</keyword>
<protein>
    <submittedName>
        <fullName evidence="7">Polysaccharide biosynthesis C-terminal domain-containing protein</fullName>
    </submittedName>
</protein>
<dbReference type="InterPro" id="IPR002797">
    <property type="entry name" value="Polysacc_synth"/>
</dbReference>
<dbReference type="Proteomes" id="UP001056855">
    <property type="component" value="Chromosome"/>
</dbReference>
<feature type="transmembrane region" description="Helical" evidence="6">
    <location>
        <begin position="218"/>
        <end position="238"/>
    </location>
</feature>
<feature type="transmembrane region" description="Helical" evidence="6">
    <location>
        <begin position="333"/>
        <end position="354"/>
    </location>
</feature>
<name>A0A9E7SS34_9EURY</name>
<dbReference type="RefSeq" id="WP_254155828.1">
    <property type="nucleotide sequence ID" value="NZ_CP100355.1"/>
</dbReference>
<feature type="transmembrane region" description="Helical" evidence="6">
    <location>
        <begin position="80"/>
        <end position="107"/>
    </location>
</feature>
<accession>A0A9E7SS34</accession>
<evidence type="ECO:0000256" key="2">
    <source>
        <dbReference type="ARBA" id="ARBA00022475"/>
    </source>
</evidence>
<keyword evidence="8" id="KW-1185">Reference proteome</keyword>
<feature type="transmembrane region" description="Helical" evidence="6">
    <location>
        <begin position="391"/>
        <end position="411"/>
    </location>
</feature>
<gene>
    <name evidence="7" type="ORF">NGM29_09660</name>
</gene>
<feature type="transmembrane region" description="Helical" evidence="6">
    <location>
        <begin position="366"/>
        <end position="385"/>
    </location>
</feature>
<dbReference type="AlphaFoldDB" id="A0A9E7SS34"/>
<feature type="transmembrane region" description="Helical" evidence="6">
    <location>
        <begin position="298"/>
        <end position="321"/>
    </location>
</feature>
<feature type="transmembrane region" description="Helical" evidence="6">
    <location>
        <begin position="119"/>
        <end position="142"/>
    </location>
</feature>
<feature type="transmembrane region" description="Helical" evidence="6">
    <location>
        <begin position="450"/>
        <end position="474"/>
    </location>
</feature>
<dbReference type="InterPro" id="IPR050833">
    <property type="entry name" value="Poly_Biosynth_Transport"/>
</dbReference>
<feature type="transmembrane region" description="Helical" evidence="6">
    <location>
        <begin position="39"/>
        <end position="59"/>
    </location>
</feature>
<evidence type="ECO:0000256" key="5">
    <source>
        <dbReference type="ARBA" id="ARBA00023136"/>
    </source>
</evidence>
<dbReference type="GO" id="GO:0005886">
    <property type="term" value="C:plasma membrane"/>
    <property type="evidence" value="ECO:0007669"/>
    <property type="project" value="UniProtKB-SubCell"/>
</dbReference>
<dbReference type="Pfam" id="PF01943">
    <property type="entry name" value="Polysacc_synt"/>
    <property type="match status" value="1"/>
</dbReference>
<dbReference type="PANTHER" id="PTHR30250:SF11">
    <property type="entry name" value="O-ANTIGEN TRANSPORTER-RELATED"/>
    <property type="match status" value="1"/>
</dbReference>
<organism evidence="7 8">
    <name type="scientific">Natronosalvus rutilus</name>
    <dbReference type="NCBI Taxonomy" id="2953753"/>
    <lineage>
        <taxon>Archaea</taxon>
        <taxon>Methanobacteriati</taxon>
        <taxon>Methanobacteriota</taxon>
        <taxon>Stenosarchaea group</taxon>
        <taxon>Halobacteria</taxon>
        <taxon>Halobacteriales</taxon>
        <taxon>Natrialbaceae</taxon>
        <taxon>Natronosalvus</taxon>
    </lineage>
</organism>
<evidence type="ECO:0000313" key="8">
    <source>
        <dbReference type="Proteomes" id="UP001056855"/>
    </source>
</evidence>
<evidence type="ECO:0000256" key="3">
    <source>
        <dbReference type="ARBA" id="ARBA00022692"/>
    </source>
</evidence>
<dbReference type="KEGG" id="sawl:NGM29_09660"/>
<evidence type="ECO:0000256" key="1">
    <source>
        <dbReference type="ARBA" id="ARBA00004651"/>
    </source>
</evidence>
<dbReference type="GeneID" id="73290312"/>
<feature type="transmembrane region" description="Helical" evidence="6">
    <location>
        <begin position="7"/>
        <end position="27"/>
    </location>
</feature>
<feature type="transmembrane region" description="Helical" evidence="6">
    <location>
        <begin position="258"/>
        <end position="277"/>
    </location>
</feature>
<keyword evidence="5 6" id="KW-0472">Membrane</keyword>
<feature type="transmembrane region" description="Helical" evidence="6">
    <location>
        <begin position="423"/>
        <end position="444"/>
    </location>
</feature>
<sequence length="508" mass="55081">MRNSFSSAVVSIIVSKAYILLLGVGFTPVLVRLLGPVEYGRYALVLSVYSVVGIVLVSGTGDTVRKYISERSDAAWQAAIFGYVFRAVFFIGLLAATLFSLAAYTGLAASTFGPAFTSLFYVLAAYLVFNQLATHVLWTLMGLQLESRSEPLKVVKETLFVAFAITFVYHGYGVEGVLLGSIVSSAFTIVFGLAIVSRLLPVRQAFFSSGVDLPKRQILTYTASTIGFFLFLTSLYHVDVLLLQVWLSDEFVGYYKGALVIAEVLWFAPIAVQYALLQRVSHLWERGDIDAIEQQSQIVTRYVFLFTTLLVLGLAALAADFVPLYLGESFRPAITPLLLLLPGVLGFAVARPSLAINQARRSLRPLLVATGASSLINVLLNLLLIPGYGMIGAAIATSIGYGSLVVFQTAIARRMGYRPLAGIRWGATFVTIIVSATSIFLVSWTIDSSILSLVIVPPFGAIVFAVASIMTGAITSDDLEEIASATALPKTVERQLLELIERIPTRHE</sequence>
<feature type="transmembrane region" description="Helical" evidence="6">
    <location>
        <begin position="178"/>
        <end position="197"/>
    </location>
</feature>
<proteinExistence type="predicted"/>
<evidence type="ECO:0000256" key="4">
    <source>
        <dbReference type="ARBA" id="ARBA00022989"/>
    </source>
</evidence>
<dbReference type="PANTHER" id="PTHR30250">
    <property type="entry name" value="PST FAMILY PREDICTED COLANIC ACID TRANSPORTER"/>
    <property type="match status" value="1"/>
</dbReference>
<feature type="transmembrane region" description="Helical" evidence="6">
    <location>
        <begin position="154"/>
        <end position="172"/>
    </location>
</feature>
<keyword evidence="4 6" id="KW-1133">Transmembrane helix</keyword>